<dbReference type="PROSITE" id="PS51257">
    <property type="entry name" value="PROKAR_LIPOPROTEIN"/>
    <property type="match status" value="1"/>
</dbReference>
<gene>
    <name evidence="2" type="ORF">HRU87_05075</name>
</gene>
<dbReference type="EMBL" id="CP054056">
    <property type="protein sequence ID" value="QKJ25550.1"/>
    <property type="molecule type" value="Genomic_DNA"/>
</dbReference>
<name>A0A7D4QBW2_9MICO</name>
<accession>A0A7D4QBW2</accession>
<organism evidence="2 3">
    <name type="scientific">Aquiluna borgnonia</name>
    <dbReference type="NCBI Taxonomy" id="2499157"/>
    <lineage>
        <taxon>Bacteria</taxon>
        <taxon>Bacillati</taxon>
        <taxon>Actinomycetota</taxon>
        <taxon>Actinomycetes</taxon>
        <taxon>Micrococcales</taxon>
        <taxon>Microbacteriaceae</taxon>
        <taxon>Luna cluster</taxon>
        <taxon>Luna-1 subcluster</taxon>
        <taxon>Aquiluna</taxon>
    </lineage>
</organism>
<dbReference type="KEGG" id="aqg:HRU87_05075"/>
<proteinExistence type="predicted"/>
<sequence>MRKILLLALIPVLTGCAATVNLEPAEYANDPGCAEVMVRTPSEISELGQRETNAQATSAWGDPSAILLRCGLEPVEASTLPCVSAGDVDWLVDDSTAPNYRFITFARTPAVEVIVDSTLTSGVSALEALASAVSKLPATKRCTEISG</sequence>
<evidence type="ECO:0000313" key="2">
    <source>
        <dbReference type="EMBL" id="QKJ25550.1"/>
    </source>
</evidence>
<feature type="signal peptide" evidence="1">
    <location>
        <begin position="1"/>
        <end position="17"/>
    </location>
</feature>
<keyword evidence="3" id="KW-1185">Reference proteome</keyword>
<evidence type="ECO:0000256" key="1">
    <source>
        <dbReference type="SAM" id="SignalP"/>
    </source>
</evidence>
<feature type="chain" id="PRO_5028810851" evidence="1">
    <location>
        <begin position="18"/>
        <end position="147"/>
    </location>
</feature>
<protein>
    <submittedName>
        <fullName evidence="2">DUF3515 family protein</fullName>
    </submittedName>
</protein>
<evidence type="ECO:0000313" key="3">
    <source>
        <dbReference type="Proteomes" id="UP000501003"/>
    </source>
</evidence>
<dbReference type="Proteomes" id="UP000501003">
    <property type="component" value="Chromosome"/>
</dbReference>
<dbReference type="InterPro" id="IPR021903">
    <property type="entry name" value="DUF3515"/>
</dbReference>
<reference evidence="2 3" key="1">
    <citation type="submission" date="2020-05" db="EMBL/GenBank/DDBJ databases">
        <title>Aquirufa sp. strain 15G-AUS-rot a new Aquirufa species.</title>
        <authorList>
            <person name="Pitt A."/>
            <person name="Hahn M.W."/>
        </authorList>
    </citation>
    <scope>NUCLEOTIDE SEQUENCE [LARGE SCALE GENOMIC DNA]</scope>
    <source>
        <strain evidence="2 3">15G-AUS-rot</strain>
    </source>
</reference>
<keyword evidence="1" id="KW-0732">Signal</keyword>
<dbReference type="Pfam" id="PF12028">
    <property type="entry name" value="DUF3515"/>
    <property type="match status" value="1"/>
</dbReference>
<dbReference type="AlphaFoldDB" id="A0A7D4QBW2"/>
<dbReference type="RefSeq" id="WP_173493847.1">
    <property type="nucleotide sequence ID" value="NZ_CP054056.1"/>
</dbReference>